<protein>
    <submittedName>
        <fullName evidence="1">Uncharacterized protein</fullName>
    </submittedName>
</protein>
<accession>A0A8H7TV09</accession>
<evidence type="ECO:0000313" key="1">
    <source>
        <dbReference type="EMBL" id="KAF9795046.1"/>
    </source>
</evidence>
<evidence type="ECO:0000313" key="2">
    <source>
        <dbReference type="Proteomes" id="UP000639403"/>
    </source>
</evidence>
<dbReference type="EMBL" id="JADOXO010001565">
    <property type="protein sequence ID" value="KAF9795046.1"/>
    <property type="molecule type" value="Genomic_DNA"/>
</dbReference>
<comment type="caution">
    <text evidence="1">The sequence shown here is derived from an EMBL/GenBank/DDBJ whole genome shotgun (WGS) entry which is preliminary data.</text>
</comment>
<dbReference type="Proteomes" id="UP000639403">
    <property type="component" value="Unassembled WGS sequence"/>
</dbReference>
<gene>
    <name evidence="1" type="ORF">IEO21_11125</name>
</gene>
<sequence length="80" mass="9162">MDLIQLISRVRPASKPSTASLRSSLRNLETSYTVFTRRYYLDEPFDFGYCRRTVNRILAKSTPSNCVSSLYDTSKSSTEL</sequence>
<reference evidence="1" key="2">
    <citation type="journal article" name="Front. Microbiol.">
        <title>Degradative Capacity of Two Strains of Rhodonia placenta: From Phenotype to Genotype.</title>
        <authorList>
            <person name="Kolle M."/>
            <person name="Horta M.A.C."/>
            <person name="Nowrousian M."/>
            <person name="Ohm R.A."/>
            <person name="Benz J.P."/>
            <person name="Pilgard A."/>
        </authorList>
    </citation>
    <scope>NUCLEOTIDE SEQUENCE</scope>
    <source>
        <strain evidence="1">FPRL280</strain>
    </source>
</reference>
<proteinExistence type="predicted"/>
<dbReference type="AlphaFoldDB" id="A0A8H7TV09"/>
<name>A0A8H7TV09_9APHY</name>
<organism evidence="1 2">
    <name type="scientific">Rhodonia placenta</name>
    <dbReference type="NCBI Taxonomy" id="104341"/>
    <lineage>
        <taxon>Eukaryota</taxon>
        <taxon>Fungi</taxon>
        <taxon>Dikarya</taxon>
        <taxon>Basidiomycota</taxon>
        <taxon>Agaricomycotina</taxon>
        <taxon>Agaricomycetes</taxon>
        <taxon>Polyporales</taxon>
        <taxon>Adustoporiaceae</taxon>
        <taxon>Rhodonia</taxon>
    </lineage>
</organism>
<reference evidence="1" key="1">
    <citation type="submission" date="2020-11" db="EMBL/GenBank/DDBJ databases">
        <authorList>
            <person name="Koelle M."/>
            <person name="Horta M.A.C."/>
            <person name="Nowrousian M."/>
            <person name="Ohm R.A."/>
            <person name="Benz P."/>
            <person name="Pilgard A."/>
        </authorList>
    </citation>
    <scope>NUCLEOTIDE SEQUENCE</scope>
    <source>
        <strain evidence="1">FPRL280</strain>
    </source>
</reference>